<dbReference type="PANTHER" id="PTHR31527:SF0">
    <property type="entry name" value="RE64534P"/>
    <property type="match status" value="1"/>
</dbReference>
<accession>A0A2J6QZI9</accession>
<protein>
    <recommendedName>
        <fullName evidence="1">DUF1989 domain-containing protein</fullName>
    </recommendedName>
</protein>
<dbReference type="EMBL" id="KZ613961">
    <property type="protein sequence ID" value="PMD31680.1"/>
    <property type="molecule type" value="Genomic_DNA"/>
</dbReference>
<evidence type="ECO:0000313" key="2">
    <source>
        <dbReference type="EMBL" id="PMD31680.1"/>
    </source>
</evidence>
<dbReference type="Proteomes" id="UP000235786">
    <property type="component" value="Unassembled WGS sequence"/>
</dbReference>
<dbReference type="AlphaFoldDB" id="A0A2J6QZI9"/>
<organism evidence="2 3">
    <name type="scientific">Hyaloscypha variabilis (strain UAMH 11265 / GT02V1 / F)</name>
    <name type="common">Meliniomyces variabilis</name>
    <dbReference type="NCBI Taxonomy" id="1149755"/>
    <lineage>
        <taxon>Eukaryota</taxon>
        <taxon>Fungi</taxon>
        <taxon>Dikarya</taxon>
        <taxon>Ascomycota</taxon>
        <taxon>Pezizomycotina</taxon>
        <taxon>Leotiomycetes</taxon>
        <taxon>Helotiales</taxon>
        <taxon>Hyaloscyphaceae</taxon>
        <taxon>Hyaloscypha</taxon>
        <taxon>Hyaloscypha variabilis</taxon>
    </lineage>
</organism>
<dbReference type="OrthoDB" id="504708at2759"/>
<dbReference type="InterPro" id="IPR018959">
    <property type="entry name" value="DUF1989"/>
</dbReference>
<gene>
    <name evidence="2" type="ORF">L207DRAFT_591114</name>
</gene>
<reference evidence="2 3" key="1">
    <citation type="submission" date="2016-04" db="EMBL/GenBank/DDBJ databases">
        <title>A degradative enzymes factory behind the ericoid mycorrhizal symbiosis.</title>
        <authorList>
            <consortium name="DOE Joint Genome Institute"/>
            <person name="Martino E."/>
            <person name="Morin E."/>
            <person name="Grelet G."/>
            <person name="Kuo A."/>
            <person name="Kohler A."/>
            <person name="Daghino S."/>
            <person name="Barry K."/>
            <person name="Choi C."/>
            <person name="Cichocki N."/>
            <person name="Clum A."/>
            <person name="Copeland A."/>
            <person name="Hainaut M."/>
            <person name="Haridas S."/>
            <person name="Labutti K."/>
            <person name="Lindquist E."/>
            <person name="Lipzen A."/>
            <person name="Khouja H.-R."/>
            <person name="Murat C."/>
            <person name="Ohm R."/>
            <person name="Olson A."/>
            <person name="Spatafora J."/>
            <person name="Veneault-Fourrey C."/>
            <person name="Henrissat B."/>
            <person name="Grigoriev I."/>
            <person name="Martin F."/>
            <person name="Perotto S."/>
        </authorList>
    </citation>
    <scope>NUCLEOTIDE SEQUENCE [LARGE SCALE GENOMIC DNA]</scope>
    <source>
        <strain evidence="2 3">F</strain>
    </source>
</reference>
<dbReference type="PANTHER" id="PTHR31527">
    <property type="entry name" value="RE64534P"/>
    <property type="match status" value="1"/>
</dbReference>
<evidence type="ECO:0000313" key="3">
    <source>
        <dbReference type="Proteomes" id="UP000235786"/>
    </source>
</evidence>
<sequence>MSSSLTTIPARHGIATLLRAGQTIKIINTHGTQVIDTWAFTLSSFPPPPSLSPQKSSITTQLSMQHTRASLNRIIPKVGDGLFDNERRKLLTVTEDTTEGVHDTLIAACDRARYVELGGGEGHRNCADNLIEALEVLGIKALQFTPSPLNLFMNIPVHDDRTTLSFEAPTSKEGEYICLKAEVDLVIAFSACPQDILKINCGKPVDAHFQIL</sequence>
<name>A0A2J6QZI9_HYAVF</name>
<keyword evidence="3" id="KW-1185">Reference proteome</keyword>
<feature type="domain" description="DUF1989" evidence="1">
    <location>
        <begin position="7"/>
        <end position="186"/>
    </location>
</feature>
<dbReference type="Pfam" id="PF09347">
    <property type="entry name" value="DUF1989"/>
    <property type="match status" value="1"/>
</dbReference>
<proteinExistence type="predicted"/>
<evidence type="ECO:0000259" key="1">
    <source>
        <dbReference type="Pfam" id="PF09347"/>
    </source>
</evidence>